<dbReference type="Pfam" id="PF17853">
    <property type="entry name" value="GGDEF_2"/>
    <property type="match status" value="1"/>
</dbReference>
<gene>
    <name evidence="4" type="ORF">F9L07_13425</name>
</gene>
<protein>
    <submittedName>
        <fullName evidence="4">PucR family transcriptional regulator</fullName>
    </submittedName>
</protein>
<dbReference type="PANTHER" id="PTHR33744">
    <property type="entry name" value="CARBOHYDRATE DIACID REGULATOR"/>
    <property type="match status" value="1"/>
</dbReference>
<comment type="caution">
    <text evidence="4">The sequence shown here is derived from an EMBL/GenBank/DDBJ whole genome shotgun (WGS) entry which is preliminary data.</text>
</comment>
<dbReference type="InterPro" id="IPR042070">
    <property type="entry name" value="PucR_C-HTH_sf"/>
</dbReference>
<feature type="domain" description="CdaR GGDEF-like" evidence="3">
    <location>
        <begin position="197"/>
        <end position="304"/>
    </location>
</feature>
<comment type="similarity">
    <text evidence="1">Belongs to the CdaR family.</text>
</comment>
<dbReference type="AlphaFoldDB" id="A0A7J5E3B5"/>
<dbReference type="PANTHER" id="PTHR33744:SF1">
    <property type="entry name" value="DNA-BINDING TRANSCRIPTIONAL ACTIVATOR ADER"/>
    <property type="match status" value="1"/>
</dbReference>
<dbReference type="InterPro" id="IPR025736">
    <property type="entry name" value="PucR_C-HTH_dom"/>
</dbReference>
<name>A0A7J5E3B5_NOCSI</name>
<dbReference type="InterPro" id="IPR041522">
    <property type="entry name" value="CdaR_GGDEF"/>
</dbReference>
<dbReference type="Proteomes" id="UP000449906">
    <property type="component" value="Unassembled WGS sequence"/>
</dbReference>
<sequence length="414" mass="44923">MVQNAAVTASWPSPSPQVRELIRQGAEIALHLRPEWVAEIDSAALASPGMEAIAADPVLAEGIRRTTLANLRHWAAANVQAPGLRVPPNLDPDNLETARDLARRGLDRSALDSYRTGQSRASRRWMTICFELTQDPGLLHELLDVSLLSISTFIDDTIDAVASVIEAERDQLKSGSHAERRAAVSLILERAPLSRARAEAQLGYPLTGPHVAAVVWTALEASTAELDAAAEALVQASGATRRLTVVASSASHWVWLPVATAPTAHELATRLVGHPGVSIAVGRPGRDIEGFRRSHLDASTTQRMMTRLASPQRIARYQDIQLVALMTTEPASADEYVAEVLGDLATADPETRDVVLTFVQEQFNTSRTARRLHAHRNTVIRRLARADELLPRPLAEHPIDVAAALTVLQWRGGS</sequence>
<evidence type="ECO:0000256" key="1">
    <source>
        <dbReference type="ARBA" id="ARBA00006754"/>
    </source>
</evidence>
<reference evidence="4 5" key="1">
    <citation type="submission" date="2019-09" db="EMBL/GenBank/DDBJ databases">
        <title>Pimelobacter sp. isolated from Paulinella.</title>
        <authorList>
            <person name="Jeong S.E."/>
        </authorList>
    </citation>
    <scope>NUCLEOTIDE SEQUENCE [LARGE SCALE GENOMIC DNA]</scope>
    <source>
        <strain evidence="4 5">Pch-N</strain>
    </source>
</reference>
<feature type="domain" description="PucR C-terminal helix-turn-helix" evidence="2">
    <location>
        <begin position="354"/>
        <end position="400"/>
    </location>
</feature>
<proteinExistence type="inferred from homology"/>
<accession>A0A7J5E3B5</accession>
<evidence type="ECO:0000259" key="2">
    <source>
        <dbReference type="Pfam" id="PF13556"/>
    </source>
</evidence>
<dbReference type="EMBL" id="WBVM01000001">
    <property type="protein sequence ID" value="KAB2812739.1"/>
    <property type="molecule type" value="Genomic_DNA"/>
</dbReference>
<dbReference type="InterPro" id="IPR051448">
    <property type="entry name" value="CdaR-like_regulators"/>
</dbReference>
<evidence type="ECO:0000259" key="3">
    <source>
        <dbReference type="Pfam" id="PF17853"/>
    </source>
</evidence>
<dbReference type="Pfam" id="PF13556">
    <property type="entry name" value="HTH_30"/>
    <property type="match status" value="1"/>
</dbReference>
<organism evidence="4 5">
    <name type="scientific">Nocardioides simplex</name>
    <name type="common">Arthrobacter simplex</name>
    <dbReference type="NCBI Taxonomy" id="2045"/>
    <lineage>
        <taxon>Bacteria</taxon>
        <taxon>Bacillati</taxon>
        <taxon>Actinomycetota</taxon>
        <taxon>Actinomycetes</taxon>
        <taxon>Propionibacteriales</taxon>
        <taxon>Nocardioidaceae</taxon>
        <taxon>Pimelobacter</taxon>
    </lineage>
</organism>
<dbReference type="Gene3D" id="1.10.10.2840">
    <property type="entry name" value="PucR C-terminal helix-turn-helix domain"/>
    <property type="match status" value="1"/>
</dbReference>
<evidence type="ECO:0000313" key="5">
    <source>
        <dbReference type="Proteomes" id="UP000449906"/>
    </source>
</evidence>
<evidence type="ECO:0000313" key="4">
    <source>
        <dbReference type="EMBL" id="KAB2812739.1"/>
    </source>
</evidence>